<dbReference type="AlphaFoldDB" id="A0A9D2MAE2"/>
<dbReference type="InterPro" id="IPR029058">
    <property type="entry name" value="AB_hydrolase_fold"/>
</dbReference>
<keyword evidence="5" id="KW-0378">Hydrolase</keyword>
<proteinExistence type="predicted"/>
<accession>A0A9D2MAE2</accession>
<dbReference type="InterPro" id="IPR036907">
    <property type="entry name" value="5'-Nucleotdase_C_sf"/>
</dbReference>
<dbReference type="SUPFAM" id="SSF53474">
    <property type="entry name" value="alpha/beta-Hydrolases"/>
    <property type="match status" value="1"/>
</dbReference>
<dbReference type="GO" id="GO:0016787">
    <property type="term" value="F:hydrolase activity"/>
    <property type="evidence" value="ECO:0007669"/>
    <property type="project" value="UniProtKB-KW"/>
</dbReference>
<comment type="caution">
    <text evidence="5">The sequence shown here is derived from an EMBL/GenBank/DDBJ whole genome shotgun (WGS) entry which is preliminary data.</text>
</comment>
<dbReference type="PANTHER" id="PTHR11575:SF24">
    <property type="entry name" value="5'-NUCLEOTIDASE"/>
    <property type="match status" value="1"/>
</dbReference>
<dbReference type="CDD" id="cd00845">
    <property type="entry name" value="MPP_UshA_N_like"/>
    <property type="match status" value="1"/>
</dbReference>
<dbReference type="EMBL" id="DWYC01000036">
    <property type="protein sequence ID" value="HJB56584.1"/>
    <property type="molecule type" value="Genomic_DNA"/>
</dbReference>
<dbReference type="PRINTS" id="PR01607">
    <property type="entry name" value="APYRASEFAMLY"/>
</dbReference>
<evidence type="ECO:0000313" key="6">
    <source>
        <dbReference type="Proteomes" id="UP000824208"/>
    </source>
</evidence>
<dbReference type="Gene3D" id="3.90.780.10">
    <property type="entry name" value="5'-Nucleotidase, C-terminal domain"/>
    <property type="match status" value="1"/>
</dbReference>
<dbReference type="PANTHER" id="PTHR11575">
    <property type="entry name" value="5'-NUCLEOTIDASE-RELATED"/>
    <property type="match status" value="1"/>
</dbReference>
<evidence type="ECO:0000259" key="4">
    <source>
        <dbReference type="PROSITE" id="PS51272"/>
    </source>
</evidence>
<reference evidence="5" key="2">
    <citation type="submission" date="2021-04" db="EMBL/GenBank/DDBJ databases">
        <authorList>
            <person name="Gilroy R."/>
        </authorList>
    </citation>
    <scope>NUCLEOTIDE SEQUENCE</scope>
    <source>
        <strain evidence="5">CHK189-11263</strain>
    </source>
</reference>
<keyword evidence="2" id="KW-0677">Repeat</keyword>
<feature type="domain" description="SLH" evidence="4">
    <location>
        <begin position="703"/>
        <end position="765"/>
    </location>
</feature>
<evidence type="ECO:0000256" key="3">
    <source>
        <dbReference type="SAM" id="SignalP"/>
    </source>
</evidence>
<dbReference type="Pfam" id="PF02872">
    <property type="entry name" value="5_nucleotid_C"/>
    <property type="match status" value="1"/>
</dbReference>
<dbReference type="Pfam" id="PF12146">
    <property type="entry name" value="Hydrolase_4"/>
    <property type="match status" value="1"/>
</dbReference>
<evidence type="ECO:0000256" key="2">
    <source>
        <dbReference type="ARBA" id="ARBA00022737"/>
    </source>
</evidence>
<dbReference type="SUPFAM" id="SSF56300">
    <property type="entry name" value="Metallo-dependent phosphatases"/>
    <property type="match status" value="1"/>
</dbReference>
<keyword evidence="1 3" id="KW-0732">Signal</keyword>
<dbReference type="InterPro" id="IPR006179">
    <property type="entry name" value="5_nucleotidase/apyrase"/>
</dbReference>
<dbReference type="Gene3D" id="3.40.50.1820">
    <property type="entry name" value="alpha/beta hydrolase"/>
    <property type="match status" value="1"/>
</dbReference>
<dbReference type="Pfam" id="PF00395">
    <property type="entry name" value="SLH"/>
    <property type="match status" value="3"/>
</dbReference>
<evidence type="ECO:0000313" key="5">
    <source>
        <dbReference type="EMBL" id="HJB56584.1"/>
    </source>
</evidence>
<organism evidence="5 6">
    <name type="scientific">Candidatus Flavonifractor intestinipullorum</name>
    <dbReference type="NCBI Taxonomy" id="2838587"/>
    <lineage>
        <taxon>Bacteria</taxon>
        <taxon>Bacillati</taxon>
        <taxon>Bacillota</taxon>
        <taxon>Clostridia</taxon>
        <taxon>Eubacteriales</taxon>
        <taxon>Oscillospiraceae</taxon>
        <taxon>Flavonifractor</taxon>
    </lineage>
</organism>
<gene>
    <name evidence="5" type="ORF">H9714_03435</name>
</gene>
<dbReference type="InterPro" id="IPR008334">
    <property type="entry name" value="5'-Nucleotdase_C"/>
</dbReference>
<name>A0A9D2MAE2_9FIRM</name>
<dbReference type="GO" id="GO:0009166">
    <property type="term" value="P:nucleotide catabolic process"/>
    <property type="evidence" value="ECO:0007669"/>
    <property type="project" value="InterPro"/>
</dbReference>
<reference evidence="5" key="1">
    <citation type="journal article" date="2021" name="PeerJ">
        <title>Extensive microbial diversity within the chicken gut microbiome revealed by metagenomics and culture.</title>
        <authorList>
            <person name="Gilroy R."/>
            <person name="Ravi A."/>
            <person name="Getino M."/>
            <person name="Pursley I."/>
            <person name="Horton D.L."/>
            <person name="Alikhan N.F."/>
            <person name="Baker D."/>
            <person name="Gharbi K."/>
            <person name="Hall N."/>
            <person name="Watson M."/>
            <person name="Adriaenssens E.M."/>
            <person name="Foster-Nyarko E."/>
            <person name="Jarju S."/>
            <person name="Secka A."/>
            <person name="Antonio M."/>
            <person name="Oren A."/>
            <person name="Chaudhuri R.R."/>
            <person name="La Ragione R."/>
            <person name="Hildebrand F."/>
            <person name="Pallen M.J."/>
        </authorList>
    </citation>
    <scope>NUCLEOTIDE SEQUENCE</scope>
    <source>
        <strain evidence="5">CHK189-11263</strain>
    </source>
</reference>
<feature type="domain" description="SLH" evidence="4">
    <location>
        <begin position="579"/>
        <end position="642"/>
    </location>
</feature>
<dbReference type="PROSITE" id="PS51272">
    <property type="entry name" value="SLH"/>
    <property type="match status" value="2"/>
</dbReference>
<dbReference type="InterPro" id="IPR004843">
    <property type="entry name" value="Calcineurin-like_PHP"/>
</dbReference>
<dbReference type="InterPro" id="IPR029052">
    <property type="entry name" value="Metallo-depent_PP-like"/>
</dbReference>
<feature type="chain" id="PRO_5039083145" evidence="3">
    <location>
        <begin position="27"/>
        <end position="1038"/>
    </location>
</feature>
<dbReference type="Proteomes" id="UP000824208">
    <property type="component" value="Unassembled WGS sequence"/>
</dbReference>
<evidence type="ECO:0000256" key="1">
    <source>
        <dbReference type="ARBA" id="ARBA00022729"/>
    </source>
</evidence>
<dbReference type="Gene3D" id="3.60.21.10">
    <property type="match status" value="1"/>
</dbReference>
<dbReference type="Pfam" id="PF00149">
    <property type="entry name" value="Metallophos"/>
    <property type="match status" value="1"/>
</dbReference>
<protein>
    <submittedName>
        <fullName evidence="5">Alpha/beta fold hydrolase</fullName>
    </submittedName>
</protein>
<dbReference type="InterPro" id="IPR022742">
    <property type="entry name" value="Hydrolase_4"/>
</dbReference>
<sequence>MKGTQKALSTLLALAMTAGLAIPAGAAEEEAAVTPYAIPDDVAGKLVILHTNDTHGADMAVEGECIGTAGVAQLKKDFEAAGANVLLVSAGDTIMGKPLVSANQGQSAFEFMNAAGYDAMTVGNHELDFGIDNLEKLAESADFDILCADMTEESTGNTVFESNKIYTLGGLEVGVFGLATPETRTKADASKMPGIVFPEGEELYACAQEQVDELKQAGADLIVCLGHLGIADESVGNRSIDVCENVDGIDLFIDGHSHSTTEEISAAADGSNVVNDTLIVSTGTALANVGVVIYDQDTDTMSNELVSAAAYTKVDPDVAELINTRNAEVEEEYGQVIATTEVDLNGSRSGGASTATNTGAEVVFPDGVGVRTAETNLGDFAADAILWQARQTLGEENVDAALTNGGGIRETLAVGDISMLDLLAVFPFGNTVATIDVTGAQLLEALEAATCTTPDAIGAFPQVAGIEFTVNVGVPYVNGDQYAGSTYYAPAEPGSRVTITTVNGAAFDPDATYTIATNDFTAKGGDTYGIFKTVGGWMDVGVTLDEALINYTTEALDGTISAEQYAEPAGRITIVNEPAAAFPTDVAENAWYYAAVSYVLDNGIMNGTSATTFAPDTTVTRGMVYQTLYNLAGQPGAAESTSFTDIEGKWYAAAASWAEAEGLTSGVSAGVFGGERTMTRQELAKVFADYAVMQGVAVPEADLSAYTDVDQVASWAAEGVENAVALGIISGSNNRLNPTGTAQRAELAQILMNFDALEPAYTVEHITVQNGERTVPAVVTMPVGEGPFPAVVMNHGHGGSKEEGGGFDGVAEALALKGVATIRMDFPGCGESTEPFTENYLSNMISDSNACKDYLVANYDVDAERLGILGYSMGGRIAATITGEDDQPYQAMVLLAGAVGDGETLAANLAGCSVEELDSVIAQAESDGKYTITTQYGQVQDLSAAWFREMIDSEPLANASKFTGPVLVIYGDQDTVVPADVNQLSLDAYENASEVVVPGADHGYGFYSDQPDVTALVEGSIADFFAESLAPAAESTAA</sequence>
<feature type="signal peptide" evidence="3">
    <location>
        <begin position="1"/>
        <end position="26"/>
    </location>
</feature>
<dbReference type="SUPFAM" id="SSF55816">
    <property type="entry name" value="5'-nucleotidase (syn. UDP-sugar hydrolase), C-terminal domain"/>
    <property type="match status" value="1"/>
</dbReference>
<dbReference type="InterPro" id="IPR001119">
    <property type="entry name" value="SLH_dom"/>
</dbReference>